<gene>
    <name evidence="2" type="ORF">rCG_51293</name>
</gene>
<dbReference type="Proteomes" id="UP000234681">
    <property type="component" value="Chromosome 19"/>
</dbReference>
<proteinExistence type="predicted"/>
<reference evidence="3" key="1">
    <citation type="submission" date="2005-09" db="EMBL/GenBank/DDBJ databases">
        <authorList>
            <person name="Mural R.J."/>
            <person name="Li P.W."/>
            <person name="Adams M.D."/>
            <person name="Amanatides P.G."/>
            <person name="Baden-Tillson H."/>
            <person name="Barnstead M."/>
            <person name="Chin S.H."/>
            <person name="Dew I."/>
            <person name="Evans C.A."/>
            <person name="Ferriera S."/>
            <person name="Flanigan M."/>
            <person name="Fosler C."/>
            <person name="Glodek A."/>
            <person name="Gu Z."/>
            <person name="Holt R.A."/>
            <person name="Jennings D."/>
            <person name="Kraft C.L."/>
            <person name="Lu F."/>
            <person name="Nguyen T."/>
            <person name="Nusskern D.R."/>
            <person name="Pfannkoch C.M."/>
            <person name="Sitter C."/>
            <person name="Sutton G.G."/>
            <person name="Venter J.C."/>
            <person name="Wang Z."/>
            <person name="Woodage T."/>
            <person name="Zheng X.H."/>
            <person name="Zhong F."/>
        </authorList>
    </citation>
    <scope>NUCLEOTIDE SEQUENCE [LARGE SCALE GENOMIC DNA]</scope>
    <source>
        <strain>BN</strain>
        <strain evidence="3">Sprague-Dawley</strain>
    </source>
</reference>
<name>A6IY77_RAT</name>
<feature type="compositionally biased region" description="Basic and acidic residues" evidence="1">
    <location>
        <begin position="14"/>
        <end position="28"/>
    </location>
</feature>
<feature type="region of interest" description="Disordered" evidence="1">
    <location>
        <begin position="1"/>
        <end position="41"/>
    </location>
</feature>
<evidence type="ECO:0000313" key="3">
    <source>
        <dbReference type="Proteomes" id="UP000234681"/>
    </source>
</evidence>
<protein>
    <submittedName>
        <fullName evidence="2">RCG51293</fullName>
    </submittedName>
</protein>
<dbReference type="EMBL" id="CH473972">
    <property type="protein sequence ID" value="EDL92205.1"/>
    <property type="molecule type" value="Genomic_DNA"/>
</dbReference>
<evidence type="ECO:0000313" key="2">
    <source>
        <dbReference type="EMBL" id="EDL92205.1"/>
    </source>
</evidence>
<accession>A6IY77</accession>
<dbReference type="AlphaFoldDB" id="A6IY77"/>
<evidence type="ECO:0000256" key="1">
    <source>
        <dbReference type="SAM" id="MobiDB-lite"/>
    </source>
</evidence>
<sequence>MYLSAETGEGVGGQRRETRLKEEQREGTLRGSTPNPLVLYI</sequence>
<organism evidence="2 3">
    <name type="scientific">Rattus norvegicus</name>
    <name type="common">Rat</name>
    <dbReference type="NCBI Taxonomy" id="10116"/>
    <lineage>
        <taxon>Eukaryota</taxon>
        <taxon>Metazoa</taxon>
        <taxon>Chordata</taxon>
        <taxon>Craniata</taxon>
        <taxon>Vertebrata</taxon>
        <taxon>Euteleostomi</taxon>
        <taxon>Mammalia</taxon>
        <taxon>Eutheria</taxon>
        <taxon>Euarchontoglires</taxon>
        <taxon>Glires</taxon>
        <taxon>Rodentia</taxon>
        <taxon>Myomorpha</taxon>
        <taxon>Muroidea</taxon>
        <taxon>Muridae</taxon>
        <taxon>Murinae</taxon>
        <taxon>Rattus</taxon>
    </lineage>
</organism>